<dbReference type="EMBL" id="JAMZNK010000049">
    <property type="protein sequence ID" value="MDA6072064.1"/>
    <property type="molecule type" value="Genomic_DNA"/>
</dbReference>
<dbReference type="RefSeq" id="WP_271337931.1">
    <property type="nucleotide sequence ID" value="NZ_JAMZNK010000049.1"/>
</dbReference>
<keyword evidence="2" id="KW-1185">Reference proteome</keyword>
<reference evidence="1 2" key="1">
    <citation type="journal article" date="2023" name="Chemosphere">
        <title>Whole genome analysis of Flavobacterium aziz-sancarii sp. nov., isolated from Ardley Island (Antarctica), revealed a rich resistome and bioremediation potential.</title>
        <authorList>
            <person name="Otur C."/>
            <person name="Okay S."/>
            <person name="Kurt-Kizildogan A."/>
        </authorList>
    </citation>
    <scope>NUCLEOTIDE SEQUENCE [LARGE SCALE GENOMIC DNA]</scope>
    <source>
        <strain evidence="1 2">AC</strain>
    </source>
</reference>
<organism evidence="1 2">
    <name type="scientific">Flavobacterium azizsancarii</name>
    <dbReference type="NCBI Taxonomy" id="2961580"/>
    <lineage>
        <taxon>Bacteria</taxon>
        <taxon>Pseudomonadati</taxon>
        <taxon>Bacteroidota</taxon>
        <taxon>Flavobacteriia</taxon>
        <taxon>Flavobacteriales</taxon>
        <taxon>Flavobacteriaceae</taxon>
        <taxon>Flavobacterium</taxon>
    </lineage>
</organism>
<protein>
    <submittedName>
        <fullName evidence="1">Uncharacterized protein</fullName>
    </submittedName>
</protein>
<comment type="caution">
    <text evidence="1">The sequence shown here is derived from an EMBL/GenBank/DDBJ whole genome shotgun (WGS) entry which is preliminary data.</text>
</comment>
<accession>A0ABT4WHJ5</accession>
<proteinExistence type="predicted"/>
<name>A0ABT4WHJ5_9FLAO</name>
<evidence type="ECO:0000313" key="2">
    <source>
        <dbReference type="Proteomes" id="UP001212170"/>
    </source>
</evidence>
<evidence type="ECO:0000313" key="1">
    <source>
        <dbReference type="EMBL" id="MDA6072064.1"/>
    </source>
</evidence>
<gene>
    <name evidence="1" type="ORF">NJT12_20775</name>
</gene>
<dbReference type="Proteomes" id="UP001212170">
    <property type="component" value="Unassembled WGS sequence"/>
</dbReference>
<sequence>MKVKLKLTEKQISAIVNTFSQSSREPAKGRIAKVAKSVLDKVVLKFKTKQLQVQISSTLFNSNEKFTFSLELVEAHFLEQYLFSIQDFTMSEYDKNAINQIIAILNQQLA</sequence>